<keyword evidence="1" id="KW-0040">ANK repeat</keyword>
<dbReference type="Proteomes" id="UP000806378">
    <property type="component" value="Unassembled WGS sequence"/>
</dbReference>
<dbReference type="Pfam" id="PF12796">
    <property type="entry name" value="Ank_2"/>
    <property type="match status" value="1"/>
</dbReference>
<dbReference type="SUPFAM" id="SSF48403">
    <property type="entry name" value="Ankyrin repeat"/>
    <property type="match status" value="1"/>
</dbReference>
<protein>
    <submittedName>
        <fullName evidence="2">Uncharacterized protein</fullName>
    </submittedName>
</protein>
<dbReference type="PANTHER" id="PTHR24121">
    <property type="entry name" value="NO MECHANORECEPTOR POTENTIAL C, ISOFORM D-RELATED"/>
    <property type="match status" value="1"/>
</dbReference>
<dbReference type="EMBL" id="MU089630">
    <property type="protein sequence ID" value="KAF7850243.1"/>
    <property type="molecule type" value="Genomic_DNA"/>
</dbReference>
<dbReference type="PROSITE" id="PS50088">
    <property type="entry name" value="ANK_REPEAT"/>
    <property type="match status" value="2"/>
</dbReference>
<name>A0A8T0CRL5_CORYI</name>
<accession>A0A8T0CRL5</accession>
<dbReference type="PANTHER" id="PTHR24121:SF22">
    <property type="entry name" value="PROTEIN ACCELERATED CELL DEATH 6-LIKE"/>
    <property type="match status" value="1"/>
</dbReference>
<sequence length="272" mass="30323">MSSTTEEKVKKDEEIWRSRRQRMNNVLVVVRTVAQQDPAEVYAAVRELADFINGAADVEEFISAVERLAEKTDPSAIFNFRGPSGSSLLHVAAHAGKDDIVRLLVDYVDDYLIAAQDDGGDTPLHMAARAGGYRGAATLIRRARDLLDVEDKNPILRIKNRHGNTALHEAVICRRVDVVRCLLSEDLEPVYWKNAEKKSPLYLALDTSDSAIHDVLFSIALEPSRIQGLPPVHGAILRENYGTYLNLVIGSIYLCATTFCIRHDRSHPKSFC</sequence>
<organism evidence="2 3">
    <name type="scientific">Corymbia citriodora subsp. variegata</name>
    <dbReference type="NCBI Taxonomy" id="360336"/>
    <lineage>
        <taxon>Eukaryota</taxon>
        <taxon>Viridiplantae</taxon>
        <taxon>Streptophyta</taxon>
        <taxon>Embryophyta</taxon>
        <taxon>Tracheophyta</taxon>
        <taxon>Spermatophyta</taxon>
        <taxon>Magnoliopsida</taxon>
        <taxon>eudicotyledons</taxon>
        <taxon>Gunneridae</taxon>
        <taxon>Pentapetalae</taxon>
        <taxon>rosids</taxon>
        <taxon>malvids</taxon>
        <taxon>Myrtales</taxon>
        <taxon>Myrtaceae</taxon>
        <taxon>Myrtoideae</taxon>
        <taxon>Eucalypteae</taxon>
        <taxon>Corymbia</taxon>
    </lineage>
</organism>
<dbReference type="InterPro" id="IPR002110">
    <property type="entry name" value="Ankyrin_rpt"/>
</dbReference>
<evidence type="ECO:0000313" key="2">
    <source>
        <dbReference type="EMBL" id="KAF7850243.1"/>
    </source>
</evidence>
<feature type="repeat" description="ANK" evidence="1">
    <location>
        <begin position="119"/>
        <end position="151"/>
    </location>
</feature>
<gene>
    <name evidence="2" type="ORF">BT93_L5699</name>
</gene>
<keyword evidence="3" id="KW-1185">Reference proteome</keyword>
<evidence type="ECO:0000313" key="3">
    <source>
        <dbReference type="Proteomes" id="UP000806378"/>
    </source>
</evidence>
<comment type="caution">
    <text evidence="2">The sequence shown here is derived from an EMBL/GenBank/DDBJ whole genome shotgun (WGS) entry which is preliminary data.</text>
</comment>
<evidence type="ECO:0000256" key="1">
    <source>
        <dbReference type="PROSITE-ProRule" id="PRU00023"/>
    </source>
</evidence>
<proteinExistence type="predicted"/>
<dbReference type="AlphaFoldDB" id="A0A8T0CRL5"/>
<dbReference type="Gene3D" id="1.25.40.20">
    <property type="entry name" value="Ankyrin repeat-containing domain"/>
    <property type="match status" value="1"/>
</dbReference>
<dbReference type="OrthoDB" id="1847170at2759"/>
<dbReference type="SMART" id="SM00248">
    <property type="entry name" value="ANK"/>
    <property type="match status" value="3"/>
</dbReference>
<dbReference type="Pfam" id="PF00023">
    <property type="entry name" value="Ank"/>
    <property type="match status" value="1"/>
</dbReference>
<dbReference type="InterPro" id="IPR036770">
    <property type="entry name" value="Ankyrin_rpt-contain_sf"/>
</dbReference>
<dbReference type="Gramene" id="rna-gnl|WGS:JABURB|Cocit.L5699.1">
    <property type="protein sequence ID" value="cds-KAF7850243.1"/>
    <property type="gene ID" value="gene-BT93_L5699"/>
</dbReference>
<reference evidence="2" key="1">
    <citation type="submission" date="2020-05" db="EMBL/GenBank/DDBJ databases">
        <title>WGS assembly of Corymbia citriodora subspecies variegata.</title>
        <authorList>
            <person name="Barry K."/>
            <person name="Hundley H."/>
            <person name="Shu S."/>
            <person name="Jenkins J."/>
            <person name="Grimwood J."/>
            <person name="Baten A."/>
        </authorList>
    </citation>
    <scope>NUCLEOTIDE SEQUENCE</scope>
    <source>
        <strain evidence="2">CV2-018</strain>
    </source>
</reference>
<feature type="repeat" description="ANK" evidence="1">
    <location>
        <begin position="84"/>
        <end position="106"/>
    </location>
</feature>
<dbReference type="PROSITE" id="PS50297">
    <property type="entry name" value="ANK_REP_REGION"/>
    <property type="match status" value="1"/>
</dbReference>